<reference evidence="1 2" key="1">
    <citation type="submission" date="2024-02" db="EMBL/GenBank/DDBJ databases">
        <title>High-quality chromosome-scale genome assembly of Pensacola bahiagrass (Paspalum notatum Flugge var. saurae).</title>
        <authorList>
            <person name="Vega J.M."/>
            <person name="Podio M."/>
            <person name="Orjuela J."/>
            <person name="Siena L.A."/>
            <person name="Pessino S.C."/>
            <person name="Combes M.C."/>
            <person name="Mariac C."/>
            <person name="Albertini E."/>
            <person name="Pupilli F."/>
            <person name="Ortiz J.P.A."/>
            <person name="Leblanc O."/>
        </authorList>
    </citation>
    <scope>NUCLEOTIDE SEQUENCE [LARGE SCALE GENOMIC DNA]</scope>
    <source>
        <strain evidence="1">R1</strain>
        <tissue evidence="1">Leaf</tissue>
    </source>
</reference>
<name>A0AAQ3UH79_PASNO</name>
<keyword evidence="2" id="KW-1185">Reference proteome</keyword>
<accession>A0AAQ3UH79</accession>
<dbReference type="Proteomes" id="UP001341281">
    <property type="component" value="Chromosome 09"/>
</dbReference>
<dbReference type="AlphaFoldDB" id="A0AAQ3UH79"/>
<proteinExistence type="predicted"/>
<gene>
    <name evidence="1" type="ORF">U9M48_038619</name>
</gene>
<sequence>MAVDRGGEAEGGKEVSRLLRTGGAARRCQEIHVPLPSPHRHLFFFSLHVPSATATDGRGEPSSTTIRQRNGCGSQQASLILGSVVAMGTSVPATSSSDWTAVPPDNPKSCQGHLHTYMFCDNVCN</sequence>
<evidence type="ECO:0000313" key="1">
    <source>
        <dbReference type="EMBL" id="WVZ92568.1"/>
    </source>
</evidence>
<dbReference type="EMBL" id="CP144753">
    <property type="protein sequence ID" value="WVZ92568.1"/>
    <property type="molecule type" value="Genomic_DNA"/>
</dbReference>
<protein>
    <submittedName>
        <fullName evidence="1">Uncharacterized protein</fullName>
    </submittedName>
</protein>
<organism evidence="1 2">
    <name type="scientific">Paspalum notatum var. saurae</name>
    <dbReference type="NCBI Taxonomy" id="547442"/>
    <lineage>
        <taxon>Eukaryota</taxon>
        <taxon>Viridiplantae</taxon>
        <taxon>Streptophyta</taxon>
        <taxon>Embryophyta</taxon>
        <taxon>Tracheophyta</taxon>
        <taxon>Spermatophyta</taxon>
        <taxon>Magnoliopsida</taxon>
        <taxon>Liliopsida</taxon>
        <taxon>Poales</taxon>
        <taxon>Poaceae</taxon>
        <taxon>PACMAD clade</taxon>
        <taxon>Panicoideae</taxon>
        <taxon>Andropogonodae</taxon>
        <taxon>Paspaleae</taxon>
        <taxon>Paspalinae</taxon>
        <taxon>Paspalum</taxon>
    </lineage>
</organism>
<evidence type="ECO:0000313" key="2">
    <source>
        <dbReference type="Proteomes" id="UP001341281"/>
    </source>
</evidence>